<evidence type="ECO:0000313" key="1">
    <source>
        <dbReference type="EMBL" id="MBN7827256.1"/>
    </source>
</evidence>
<proteinExistence type="predicted"/>
<sequence length="402" mass="46253">MNKIEIKHPKDQQRLRRLALAAQGLLQAQLFGRGLSGARKAIEHLGYVQIDTISVVERAHHHVFYNRVPGFAPDMLHRLLQRRGIFEYWSHAAAFLPMEDFRFSLPYKEAIKSGQIHWRKNPDTKLMGELLARIRAEGPLRSRDLDSGQSKGAGWWDWKPEKKALEQLYMQGDLMVSDRDGFQKTYDLTERVLPEGVDTSTPDMAEFAVHLVEQQLRCHGFATLKGLTYLRRIKGLRQAVKALVDERLSQGQLEQVSLGSELFILEAGALEQPLPRVNGRLQILSPFDNAVIQRERLKAIFGYDYQIECYVPGPKRRYGYFCLPLLYRDEFIGRMDCKAHRKTGRLEIKSVHFEPHRFDQDTLTAAFAEAVSQFCRFQQCDSVSLTLVQPGYLKEPLQSALR</sequence>
<dbReference type="EMBL" id="JAFKCV010000015">
    <property type="protein sequence ID" value="MBN7827256.1"/>
    <property type="molecule type" value="Genomic_DNA"/>
</dbReference>
<reference evidence="1" key="1">
    <citation type="submission" date="2021-03" db="EMBL/GenBank/DDBJ databases">
        <title>novel species isolated from a fishpond in China.</title>
        <authorList>
            <person name="Lu H."/>
            <person name="Cai Z."/>
        </authorList>
    </citation>
    <scope>NUCLEOTIDE SEQUENCE</scope>
    <source>
        <strain evidence="1">JCM 30855</strain>
    </source>
</reference>
<dbReference type="Proteomes" id="UP000664654">
    <property type="component" value="Unassembled WGS sequence"/>
</dbReference>
<dbReference type="Pfam" id="PF06224">
    <property type="entry name" value="AlkZ-like"/>
    <property type="match status" value="1"/>
</dbReference>
<evidence type="ECO:0000313" key="2">
    <source>
        <dbReference type="Proteomes" id="UP000664654"/>
    </source>
</evidence>
<gene>
    <name evidence="1" type="ORF">J0A66_18635</name>
</gene>
<dbReference type="AlphaFoldDB" id="A0A939DSR2"/>
<organism evidence="1 2">
    <name type="scientific">Bowmanella dokdonensis</name>
    <dbReference type="NCBI Taxonomy" id="751969"/>
    <lineage>
        <taxon>Bacteria</taxon>
        <taxon>Pseudomonadati</taxon>
        <taxon>Pseudomonadota</taxon>
        <taxon>Gammaproteobacteria</taxon>
        <taxon>Alteromonadales</taxon>
        <taxon>Alteromonadaceae</taxon>
        <taxon>Bowmanella</taxon>
    </lineage>
</organism>
<dbReference type="PANTHER" id="PTHR30528:SF0">
    <property type="entry name" value="CYTOPLASMIC PROTEIN"/>
    <property type="match status" value="1"/>
</dbReference>
<name>A0A939DSR2_9ALTE</name>
<dbReference type="PANTHER" id="PTHR30528">
    <property type="entry name" value="CYTOPLASMIC PROTEIN"/>
    <property type="match status" value="1"/>
</dbReference>
<protein>
    <submittedName>
        <fullName evidence="1">YcaQ family DNA glycosylase</fullName>
    </submittedName>
</protein>
<dbReference type="RefSeq" id="WP_206575364.1">
    <property type="nucleotide sequence ID" value="NZ_JAFKCV010000015.1"/>
</dbReference>
<dbReference type="InterPro" id="IPR009351">
    <property type="entry name" value="AlkZ-like"/>
</dbReference>
<comment type="caution">
    <text evidence="1">The sequence shown here is derived from an EMBL/GenBank/DDBJ whole genome shotgun (WGS) entry which is preliminary data.</text>
</comment>
<accession>A0A939DSR2</accession>
<keyword evidence="2" id="KW-1185">Reference proteome</keyword>